<evidence type="ECO:0000313" key="6">
    <source>
        <dbReference type="EMBL" id="EPE02280.1"/>
    </source>
</evidence>
<dbReference type="OMA" id="TWRSFAP"/>
<keyword evidence="7" id="KW-1185">Reference proteome</keyword>
<gene>
    <name evidence="6" type="ORF">F503_08592</name>
</gene>
<dbReference type="HOGENOM" id="CLU_043960_0_0_1"/>
<dbReference type="eggNOG" id="KOG4755">
    <property type="taxonomic scope" value="Eukaryota"/>
</dbReference>
<evidence type="ECO:0000256" key="1">
    <source>
        <dbReference type="ARBA" id="ARBA00006641"/>
    </source>
</evidence>
<evidence type="ECO:0000256" key="4">
    <source>
        <dbReference type="ARBA" id="ARBA00022807"/>
    </source>
</evidence>
<feature type="compositionally biased region" description="Basic and acidic residues" evidence="5">
    <location>
        <begin position="279"/>
        <end position="292"/>
    </location>
</feature>
<feature type="compositionally biased region" description="Low complexity" evidence="5">
    <location>
        <begin position="260"/>
        <end position="278"/>
    </location>
</feature>
<dbReference type="Gene3D" id="3.40.630.20">
    <property type="entry name" value="Peptidase C15, pyroglutamyl peptidase I-like"/>
    <property type="match status" value="1"/>
</dbReference>
<dbReference type="VEuPathDB" id="FungiDB:F503_08592"/>
<dbReference type="PANTHER" id="PTHR23402">
    <property type="entry name" value="PROTEASE FAMILY C15 PYROGLUTAMYL-PEPTIDASE I-RELATED"/>
    <property type="match status" value="1"/>
</dbReference>
<dbReference type="GO" id="GO:0006508">
    <property type="term" value="P:proteolysis"/>
    <property type="evidence" value="ECO:0007669"/>
    <property type="project" value="UniProtKB-KW"/>
</dbReference>
<proteinExistence type="inferred from homology"/>
<accession>S3CNY2</accession>
<dbReference type="InterPro" id="IPR036440">
    <property type="entry name" value="Peptidase_C15-like_sf"/>
</dbReference>
<organism evidence="6 7">
    <name type="scientific">Ophiostoma piceae (strain UAMH 11346)</name>
    <name type="common">Sap stain fungus</name>
    <dbReference type="NCBI Taxonomy" id="1262450"/>
    <lineage>
        <taxon>Eukaryota</taxon>
        <taxon>Fungi</taxon>
        <taxon>Dikarya</taxon>
        <taxon>Ascomycota</taxon>
        <taxon>Pezizomycotina</taxon>
        <taxon>Sordariomycetes</taxon>
        <taxon>Sordariomycetidae</taxon>
        <taxon>Ophiostomatales</taxon>
        <taxon>Ophiostomataceae</taxon>
        <taxon>Ophiostoma</taxon>
    </lineage>
</organism>
<dbReference type="OrthoDB" id="407146at2759"/>
<dbReference type="InterPro" id="IPR016125">
    <property type="entry name" value="Peptidase_C15-like"/>
</dbReference>
<keyword evidence="4" id="KW-0788">Thiol protease</keyword>
<dbReference type="EMBL" id="KE148182">
    <property type="protein sequence ID" value="EPE02280.1"/>
    <property type="molecule type" value="Genomic_DNA"/>
</dbReference>
<keyword evidence="3" id="KW-0378">Hydrolase</keyword>
<name>S3CNY2_OPHP1</name>
<sequence>MGSVVDSKDEFVVLVTGFDAFRGEYPQNPSWEIAKLLPEFLPARPKTALETSQTAPRVRIVVYPEPIRVNYQVVRKLVPTLWDGQTQEGSAFKPPPRIDLVLHIGMAGPRIHYALEKIGRRDGYALPDVDDLYLGDSPQDRTDPAWPWFGVPAALESDIALDSVLERWRATAPADSDLRISLDAGRYLCDFIYFSSLAHLYRKSKETGGQDVRYRRSRVAFLHVPAAASPERVEAGRVLVVELIRALVDAEVEARAAIGPAAQKKPAAATEAASAPAKKSSDGDKWYCSDDE</sequence>
<dbReference type="Proteomes" id="UP000016923">
    <property type="component" value="Unassembled WGS sequence"/>
</dbReference>
<evidence type="ECO:0000256" key="5">
    <source>
        <dbReference type="SAM" id="MobiDB-lite"/>
    </source>
</evidence>
<dbReference type="AlphaFoldDB" id="S3CNY2"/>
<comment type="similarity">
    <text evidence="1">Belongs to the peptidase C15 family.</text>
</comment>
<evidence type="ECO:0000256" key="3">
    <source>
        <dbReference type="ARBA" id="ARBA00022801"/>
    </source>
</evidence>
<evidence type="ECO:0000256" key="2">
    <source>
        <dbReference type="ARBA" id="ARBA00022670"/>
    </source>
</evidence>
<dbReference type="SUPFAM" id="SSF53182">
    <property type="entry name" value="Pyrrolidone carboxyl peptidase (pyroglutamate aminopeptidase)"/>
    <property type="match status" value="1"/>
</dbReference>
<dbReference type="PANTHER" id="PTHR23402:SF1">
    <property type="entry name" value="PYROGLUTAMYL-PEPTIDASE I"/>
    <property type="match status" value="1"/>
</dbReference>
<reference evidence="6 7" key="1">
    <citation type="journal article" date="2013" name="BMC Genomics">
        <title>The genome and transcriptome of the pine saprophyte Ophiostoma piceae, and a comparison with the bark beetle-associated pine pathogen Grosmannia clavigera.</title>
        <authorList>
            <person name="Haridas S."/>
            <person name="Wang Y."/>
            <person name="Lim L."/>
            <person name="Massoumi Alamouti S."/>
            <person name="Jackman S."/>
            <person name="Docking R."/>
            <person name="Robertson G."/>
            <person name="Birol I."/>
            <person name="Bohlmann J."/>
            <person name="Breuil C."/>
        </authorList>
    </citation>
    <scope>NUCLEOTIDE SEQUENCE [LARGE SCALE GENOMIC DNA]</scope>
    <source>
        <strain evidence="6 7">UAMH 11346</strain>
    </source>
</reference>
<feature type="region of interest" description="Disordered" evidence="5">
    <location>
        <begin position="260"/>
        <end position="292"/>
    </location>
</feature>
<dbReference type="GO" id="GO:0008234">
    <property type="term" value="F:cysteine-type peptidase activity"/>
    <property type="evidence" value="ECO:0007669"/>
    <property type="project" value="UniProtKB-KW"/>
</dbReference>
<keyword evidence="2" id="KW-0645">Protease</keyword>
<evidence type="ECO:0000313" key="7">
    <source>
        <dbReference type="Proteomes" id="UP000016923"/>
    </source>
</evidence>
<protein>
    <submittedName>
        <fullName evidence="6">Pyroglutamyl peptidase type</fullName>
    </submittedName>
</protein>